<accession>A0AAN8G6H5</accession>
<comment type="caution">
    <text evidence="3">The sequence shown here is derived from an EMBL/GenBank/DDBJ whole genome shotgun (WGS) entry which is preliminary data.</text>
</comment>
<feature type="transmembrane region" description="Helical" evidence="1">
    <location>
        <begin position="90"/>
        <end position="114"/>
    </location>
</feature>
<keyword evidence="1" id="KW-0472">Membrane</keyword>
<protein>
    <recommendedName>
        <fullName evidence="2">7TM GPCR serpentine receptor class x (Srx) domain-containing protein</fullName>
    </recommendedName>
</protein>
<organism evidence="3 4">
    <name type="scientific">Trichostrongylus colubriformis</name>
    <name type="common">Black scour worm</name>
    <dbReference type="NCBI Taxonomy" id="6319"/>
    <lineage>
        <taxon>Eukaryota</taxon>
        <taxon>Metazoa</taxon>
        <taxon>Ecdysozoa</taxon>
        <taxon>Nematoda</taxon>
        <taxon>Chromadorea</taxon>
        <taxon>Rhabditida</taxon>
        <taxon>Rhabditina</taxon>
        <taxon>Rhabditomorpha</taxon>
        <taxon>Strongyloidea</taxon>
        <taxon>Trichostrongylidae</taxon>
        <taxon>Trichostrongylus</taxon>
    </lineage>
</organism>
<dbReference type="AlphaFoldDB" id="A0AAN8G6H5"/>
<gene>
    <name evidence="3" type="ORF">GCK32_001936</name>
</gene>
<evidence type="ECO:0000256" key="1">
    <source>
        <dbReference type="SAM" id="Phobius"/>
    </source>
</evidence>
<name>A0AAN8G6H5_TRICO</name>
<feature type="domain" description="7TM GPCR serpentine receptor class x (Srx)" evidence="2">
    <location>
        <begin position="61"/>
        <end position="164"/>
    </location>
</feature>
<sequence>MQQKLVVIEVTSRAFTLILTQYLLHFQQKLLMDANGTSAIAGEAAGESIYVTVLEALLLWLICTIGIASNLLAFFVLSRHRAFKSSFGQLAACYAFGNAGVLIIMVLWAVPWTIWEIPSGLQYINLRMGQLSFFFYEATNHCVLFISVNRLSFSIIQMKYKNSNILKNA</sequence>
<dbReference type="Pfam" id="PF10328">
    <property type="entry name" value="7TM_GPCR_Srx"/>
    <property type="match status" value="1"/>
</dbReference>
<dbReference type="SUPFAM" id="SSF81321">
    <property type="entry name" value="Family A G protein-coupled receptor-like"/>
    <property type="match status" value="1"/>
</dbReference>
<dbReference type="InterPro" id="IPR019430">
    <property type="entry name" value="7TM_GPCR_serpentine_rcpt_Srx"/>
</dbReference>
<reference evidence="3 4" key="1">
    <citation type="submission" date="2019-10" db="EMBL/GenBank/DDBJ databases">
        <title>Assembly and Annotation for the nematode Trichostrongylus colubriformis.</title>
        <authorList>
            <person name="Martin J."/>
        </authorList>
    </citation>
    <scope>NUCLEOTIDE SEQUENCE [LARGE SCALE GENOMIC DNA]</scope>
    <source>
        <strain evidence="3">G859</strain>
        <tissue evidence="3">Whole worm</tissue>
    </source>
</reference>
<dbReference type="PANTHER" id="PTHR23017:SF3">
    <property type="entry name" value="G-PROTEIN COUPLED RECEPTORS FAMILY 1 PROFILE DOMAIN-CONTAINING PROTEIN"/>
    <property type="match status" value="1"/>
</dbReference>
<dbReference type="Proteomes" id="UP001331761">
    <property type="component" value="Unassembled WGS sequence"/>
</dbReference>
<evidence type="ECO:0000313" key="4">
    <source>
        <dbReference type="Proteomes" id="UP001331761"/>
    </source>
</evidence>
<feature type="transmembrane region" description="Helical" evidence="1">
    <location>
        <begin position="57"/>
        <end position="78"/>
    </location>
</feature>
<dbReference type="EMBL" id="WIXE01010139">
    <property type="protein sequence ID" value="KAK5977828.1"/>
    <property type="molecule type" value="Genomic_DNA"/>
</dbReference>
<feature type="transmembrane region" description="Helical" evidence="1">
    <location>
        <begin position="134"/>
        <end position="153"/>
    </location>
</feature>
<keyword evidence="4" id="KW-1185">Reference proteome</keyword>
<keyword evidence="1" id="KW-0812">Transmembrane</keyword>
<keyword evidence="1" id="KW-1133">Transmembrane helix</keyword>
<dbReference type="Gene3D" id="1.20.1070.10">
    <property type="entry name" value="Rhodopsin 7-helix transmembrane proteins"/>
    <property type="match status" value="1"/>
</dbReference>
<evidence type="ECO:0000313" key="3">
    <source>
        <dbReference type="EMBL" id="KAK5977828.1"/>
    </source>
</evidence>
<proteinExistence type="predicted"/>
<evidence type="ECO:0000259" key="2">
    <source>
        <dbReference type="Pfam" id="PF10328"/>
    </source>
</evidence>
<dbReference type="PANTHER" id="PTHR23017">
    <property type="entry name" value="SERPENTINE RECEPTOR, CLASS X"/>
    <property type="match status" value="1"/>
</dbReference>